<dbReference type="Proteomes" id="UP001596380">
    <property type="component" value="Unassembled WGS sequence"/>
</dbReference>
<organism evidence="2 3">
    <name type="scientific">Actinomadura yumaensis</name>
    <dbReference type="NCBI Taxonomy" id="111807"/>
    <lineage>
        <taxon>Bacteria</taxon>
        <taxon>Bacillati</taxon>
        <taxon>Actinomycetota</taxon>
        <taxon>Actinomycetes</taxon>
        <taxon>Streptosporangiales</taxon>
        <taxon>Thermomonosporaceae</taxon>
        <taxon>Actinomadura</taxon>
    </lineage>
</organism>
<dbReference type="RefSeq" id="WP_160820253.1">
    <property type="nucleotide sequence ID" value="NZ_JBHSXE010000001.1"/>
</dbReference>
<accession>A0ABW2CW96</accession>
<protein>
    <submittedName>
        <fullName evidence="2">Uncharacterized protein</fullName>
    </submittedName>
</protein>
<feature type="chain" id="PRO_5045889583" evidence="1">
    <location>
        <begin position="28"/>
        <end position="276"/>
    </location>
</feature>
<reference evidence="3" key="1">
    <citation type="journal article" date="2019" name="Int. J. Syst. Evol. Microbiol.">
        <title>The Global Catalogue of Microorganisms (GCM) 10K type strain sequencing project: providing services to taxonomists for standard genome sequencing and annotation.</title>
        <authorList>
            <consortium name="The Broad Institute Genomics Platform"/>
            <consortium name="The Broad Institute Genome Sequencing Center for Infectious Disease"/>
            <person name="Wu L."/>
            <person name="Ma J."/>
        </authorList>
    </citation>
    <scope>NUCLEOTIDE SEQUENCE [LARGE SCALE GENOMIC DNA]</scope>
    <source>
        <strain evidence="3">JCM 3369</strain>
    </source>
</reference>
<comment type="caution">
    <text evidence="2">The sequence shown here is derived from an EMBL/GenBank/DDBJ whole genome shotgun (WGS) entry which is preliminary data.</text>
</comment>
<gene>
    <name evidence="2" type="ORF">ACFQKB_32760</name>
</gene>
<feature type="signal peptide" evidence="1">
    <location>
        <begin position="1"/>
        <end position="27"/>
    </location>
</feature>
<evidence type="ECO:0000256" key="1">
    <source>
        <dbReference type="SAM" id="SignalP"/>
    </source>
</evidence>
<evidence type="ECO:0000313" key="3">
    <source>
        <dbReference type="Proteomes" id="UP001596380"/>
    </source>
</evidence>
<keyword evidence="3" id="KW-1185">Reference proteome</keyword>
<keyword evidence="1" id="KW-0732">Signal</keyword>
<evidence type="ECO:0000313" key="2">
    <source>
        <dbReference type="EMBL" id="MFC6884570.1"/>
    </source>
</evidence>
<name>A0ABW2CW96_9ACTN</name>
<proteinExistence type="predicted"/>
<sequence>MFTRLRSATACALITGVLCGTVVASPAAGSQRLAVPSPQVCASRLACGKDVIAKMSIPQRLELVRALQRGPAQRFERGFARWNVIESFLEVFIAHGLGAPGTWASYGDAANLEALVRGLALALKTGGGDYGNPGARLWARYLNELKAGRLAAKPVHNVLWSNAEQTSVDWGTRPDHNPAAPNAAELTLFSASQFYRLILRNEPTIVLVLRTLGQPKLTRCYDWLTDTTNRKAVRTAGDLLATLATEPADAVAVAGALGRVAAFYPECAQAPRRSDR</sequence>
<dbReference type="EMBL" id="JBHSXS010000028">
    <property type="protein sequence ID" value="MFC6884570.1"/>
    <property type="molecule type" value="Genomic_DNA"/>
</dbReference>